<feature type="region of interest" description="Disordered" evidence="1">
    <location>
        <begin position="1"/>
        <end position="25"/>
    </location>
</feature>
<dbReference type="EMBL" id="JAIWYP010000007">
    <property type="protein sequence ID" value="KAH3800113.1"/>
    <property type="molecule type" value="Genomic_DNA"/>
</dbReference>
<accession>A0A9D4FMW5</accession>
<protein>
    <submittedName>
        <fullName evidence="2">Uncharacterized protein</fullName>
    </submittedName>
</protein>
<dbReference type="Proteomes" id="UP000828390">
    <property type="component" value="Unassembled WGS sequence"/>
</dbReference>
<keyword evidence="3" id="KW-1185">Reference proteome</keyword>
<sequence length="73" mass="8036">MLPVPEKEATKNEQRGSILTERPPPELASLQEKMCGQVTNRSIIDLGPLISGDREEGENLNIIYIACIFVIGV</sequence>
<evidence type="ECO:0000256" key="1">
    <source>
        <dbReference type="SAM" id="MobiDB-lite"/>
    </source>
</evidence>
<gene>
    <name evidence="2" type="ORF">DPMN_153738</name>
</gene>
<feature type="compositionally biased region" description="Basic and acidic residues" evidence="1">
    <location>
        <begin position="1"/>
        <end position="14"/>
    </location>
</feature>
<reference evidence="2" key="2">
    <citation type="submission" date="2020-11" db="EMBL/GenBank/DDBJ databases">
        <authorList>
            <person name="McCartney M.A."/>
            <person name="Auch B."/>
            <person name="Kono T."/>
            <person name="Mallez S."/>
            <person name="Becker A."/>
            <person name="Gohl D.M."/>
            <person name="Silverstein K.A.T."/>
            <person name="Koren S."/>
            <person name="Bechman K.B."/>
            <person name="Herman A."/>
            <person name="Abrahante J.E."/>
            <person name="Garbe J."/>
        </authorList>
    </citation>
    <scope>NUCLEOTIDE SEQUENCE</scope>
    <source>
        <strain evidence="2">Duluth1</strain>
        <tissue evidence="2">Whole animal</tissue>
    </source>
</reference>
<reference evidence="2" key="1">
    <citation type="journal article" date="2019" name="bioRxiv">
        <title>The Genome of the Zebra Mussel, Dreissena polymorpha: A Resource for Invasive Species Research.</title>
        <authorList>
            <person name="McCartney M.A."/>
            <person name="Auch B."/>
            <person name="Kono T."/>
            <person name="Mallez S."/>
            <person name="Zhang Y."/>
            <person name="Obille A."/>
            <person name="Becker A."/>
            <person name="Abrahante J.E."/>
            <person name="Garbe J."/>
            <person name="Badalamenti J.P."/>
            <person name="Herman A."/>
            <person name="Mangelson H."/>
            <person name="Liachko I."/>
            <person name="Sullivan S."/>
            <person name="Sone E.D."/>
            <person name="Koren S."/>
            <person name="Silverstein K.A.T."/>
            <person name="Beckman K.B."/>
            <person name="Gohl D.M."/>
        </authorList>
    </citation>
    <scope>NUCLEOTIDE SEQUENCE</scope>
    <source>
        <strain evidence="2">Duluth1</strain>
        <tissue evidence="2">Whole animal</tissue>
    </source>
</reference>
<proteinExistence type="predicted"/>
<organism evidence="2 3">
    <name type="scientific">Dreissena polymorpha</name>
    <name type="common">Zebra mussel</name>
    <name type="synonym">Mytilus polymorpha</name>
    <dbReference type="NCBI Taxonomy" id="45954"/>
    <lineage>
        <taxon>Eukaryota</taxon>
        <taxon>Metazoa</taxon>
        <taxon>Spiralia</taxon>
        <taxon>Lophotrochozoa</taxon>
        <taxon>Mollusca</taxon>
        <taxon>Bivalvia</taxon>
        <taxon>Autobranchia</taxon>
        <taxon>Heteroconchia</taxon>
        <taxon>Euheterodonta</taxon>
        <taxon>Imparidentia</taxon>
        <taxon>Neoheterodontei</taxon>
        <taxon>Myida</taxon>
        <taxon>Dreissenoidea</taxon>
        <taxon>Dreissenidae</taxon>
        <taxon>Dreissena</taxon>
    </lineage>
</organism>
<dbReference type="AlphaFoldDB" id="A0A9D4FMW5"/>
<evidence type="ECO:0000313" key="3">
    <source>
        <dbReference type="Proteomes" id="UP000828390"/>
    </source>
</evidence>
<comment type="caution">
    <text evidence="2">The sequence shown here is derived from an EMBL/GenBank/DDBJ whole genome shotgun (WGS) entry which is preliminary data.</text>
</comment>
<evidence type="ECO:0000313" key="2">
    <source>
        <dbReference type="EMBL" id="KAH3800113.1"/>
    </source>
</evidence>
<name>A0A9D4FMW5_DREPO</name>